<evidence type="ECO:0000313" key="14">
    <source>
        <dbReference type="EMBL" id="MBD7969002.1"/>
    </source>
</evidence>
<comment type="catalytic activity">
    <reaction evidence="11">
        <text>isopentenyl diphosphate = dimethylallyl diphosphate</text>
        <dbReference type="Rhea" id="RHEA:23284"/>
        <dbReference type="ChEBI" id="CHEBI:57623"/>
        <dbReference type="ChEBI" id="CHEBI:128769"/>
        <dbReference type="EC" id="5.3.3.2"/>
    </reaction>
</comment>
<name>A0ABR8SZS2_9BACL</name>
<dbReference type="NCBIfam" id="TIGR02151">
    <property type="entry name" value="IPP_isom_2"/>
    <property type="match status" value="1"/>
</dbReference>
<comment type="caution">
    <text evidence="14">The sequence shown here is derived from an EMBL/GenBank/DDBJ whole genome shotgun (WGS) entry which is preliminary data.</text>
</comment>
<dbReference type="GO" id="GO:0004452">
    <property type="term" value="F:isopentenyl-diphosphate delta-isomerase activity"/>
    <property type="evidence" value="ECO:0007669"/>
    <property type="project" value="UniProtKB-EC"/>
</dbReference>
<comment type="cofactor">
    <cofactor evidence="11">
        <name>Mg(2+)</name>
        <dbReference type="ChEBI" id="CHEBI:18420"/>
    </cofactor>
</comment>
<dbReference type="Gene3D" id="3.20.20.70">
    <property type="entry name" value="Aldolase class I"/>
    <property type="match status" value="1"/>
</dbReference>
<feature type="binding site" evidence="11">
    <location>
        <position position="90"/>
    </location>
    <ligand>
        <name>FMN</name>
        <dbReference type="ChEBI" id="CHEBI:58210"/>
    </ligand>
</feature>
<feature type="binding site" evidence="11">
    <location>
        <position position="184"/>
    </location>
    <ligand>
        <name>substrate</name>
    </ligand>
</feature>
<comment type="function">
    <text evidence="11">Involved in the biosynthesis of isoprenoids. Catalyzes the 1,3-allylic rearrangement of the homoallylic substrate isopentenyl (IPP) to its allylic isomer, dimethylallyl diphosphate (DMAPP).</text>
</comment>
<dbReference type="PIRSF" id="PIRSF003314">
    <property type="entry name" value="IPP_isomerase"/>
    <property type="match status" value="1"/>
</dbReference>
<dbReference type="SUPFAM" id="SSF51395">
    <property type="entry name" value="FMN-linked oxidoreductases"/>
    <property type="match status" value="1"/>
</dbReference>
<comment type="subunit">
    <text evidence="10 11">Homooctamer. Dimer of tetramers.</text>
</comment>
<comment type="subcellular location">
    <subcellularLocation>
        <location evidence="11">Cytoplasm</location>
    </subcellularLocation>
</comment>
<dbReference type="Proteomes" id="UP000608071">
    <property type="component" value="Unassembled WGS sequence"/>
</dbReference>
<comment type="similarity">
    <text evidence="11">Belongs to the IPP isomerase type 2 family.</text>
</comment>
<dbReference type="EMBL" id="JACSQL010000005">
    <property type="protein sequence ID" value="MBD7969002.1"/>
    <property type="molecule type" value="Genomic_DNA"/>
</dbReference>
<organism evidence="14 15">
    <name type="scientific">Paenibacillus gallinarum</name>
    <dbReference type="NCBI Taxonomy" id="2762232"/>
    <lineage>
        <taxon>Bacteria</taxon>
        <taxon>Bacillati</taxon>
        <taxon>Bacillota</taxon>
        <taxon>Bacilli</taxon>
        <taxon>Bacillales</taxon>
        <taxon>Paenibacillaceae</taxon>
        <taxon>Paenibacillus</taxon>
    </lineage>
</organism>
<dbReference type="InterPro" id="IPR011179">
    <property type="entry name" value="IPdP_isomerase"/>
</dbReference>
<sequence length="368" mass="39550">MREAGRDNKLQKDQDFQGVSEHLLPEVPTGERKIEHVRLCLNEDVNAQGIKAGFESYRFRHAALPELDFADVQLNTMFLGQELRTPFLISSMTGGSKATGKINERLAAVAEARGWAFGVGSVRAAVEKEELAASFSMRKFAPTIPIIANLGAVQLNYGFGREACQRAVDIAGASMLVLHLNGLQEIFQPEGNTNFSGLLKKIEKLCGELSVPVGVKEVGWGIDGETAAKLYDAGVSFVDVAGAGGTSWVQVEKFRNEDKMKKAAAEAFVDWGISTAECITEVRQMNPGKAVIGSGGLTSGVDAAKAIALGADLAGFGRSLLGAAVQSEEALHHRLHQVEFELRTAMFGVGAPRPIELQGTKRLIRTIK</sequence>
<gene>
    <name evidence="11" type="primary">fni</name>
    <name evidence="14" type="ORF">H9647_13075</name>
</gene>
<feature type="domain" description="FMN-dependent dehydrogenase" evidence="13">
    <location>
        <begin position="200"/>
        <end position="357"/>
    </location>
</feature>
<keyword evidence="6 11" id="KW-0460">Magnesium</keyword>
<evidence type="ECO:0000256" key="8">
    <source>
        <dbReference type="ARBA" id="ARBA00023229"/>
    </source>
</evidence>
<evidence type="ECO:0000256" key="4">
    <source>
        <dbReference type="ARBA" id="ARBA00022643"/>
    </source>
</evidence>
<dbReference type="PANTHER" id="PTHR43665">
    <property type="entry name" value="ISOPENTENYL-DIPHOSPHATE DELTA-ISOMERASE"/>
    <property type="match status" value="1"/>
</dbReference>
<dbReference type="RefSeq" id="WP_191800587.1">
    <property type="nucleotide sequence ID" value="NZ_JACSQL010000005.1"/>
</dbReference>
<feature type="binding site" evidence="11">
    <location>
        <begin position="32"/>
        <end position="33"/>
    </location>
    <ligand>
        <name>substrate</name>
    </ligand>
</feature>
<keyword evidence="9 11" id="KW-0413">Isomerase</keyword>
<evidence type="ECO:0000256" key="11">
    <source>
        <dbReference type="HAMAP-Rule" id="MF_00354"/>
    </source>
</evidence>
<feature type="binding site" evidence="11">
    <location>
        <begin position="91"/>
        <end position="93"/>
    </location>
    <ligand>
        <name>FMN</name>
        <dbReference type="ChEBI" id="CHEBI:58210"/>
    </ligand>
</feature>
<dbReference type="CDD" id="cd02811">
    <property type="entry name" value="IDI-2_FMN"/>
    <property type="match status" value="1"/>
</dbReference>
<dbReference type="PANTHER" id="PTHR43665:SF1">
    <property type="entry name" value="ISOPENTENYL-DIPHOSPHATE DELTA-ISOMERASE"/>
    <property type="match status" value="1"/>
</dbReference>
<keyword evidence="8 11" id="KW-0414">Isoprene biosynthesis</keyword>
<evidence type="ECO:0000256" key="5">
    <source>
        <dbReference type="ARBA" id="ARBA00022723"/>
    </source>
</evidence>
<reference evidence="14 15" key="1">
    <citation type="submission" date="2020-08" db="EMBL/GenBank/DDBJ databases">
        <title>A Genomic Blueprint of the Chicken Gut Microbiome.</title>
        <authorList>
            <person name="Gilroy R."/>
            <person name="Ravi A."/>
            <person name="Getino M."/>
            <person name="Pursley I."/>
            <person name="Horton D.L."/>
            <person name="Alikhan N.-F."/>
            <person name="Baker D."/>
            <person name="Gharbi K."/>
            <person name="Hall N."/>
            <person name="Watson M."/>
            <person name="Adriaenssens E.M."/>
            <person name="Foster-Nyarko E."/>
            <person name="Jarju S."/>
            <person name="Secka A."/>
            <person name="Antonio M."/>
            <person name="Oren A."/>
            <person name="Chaudhuri R."/>
            <person name="La Ragione R.M."/>
            <person name="Hildebrand F."/>
            <person name="Pallen M.J."/>
        </authorList>
    </citation>
    <scope>NUCLEOTIDE SEQUENCE [LARGE SCALE GENOMIC DNA]</scope>
    <source>
        <strain evidence="14 15">Sa2BVA9</strain>
    </source>
</reference>
<accession>A0ABR8SZS2</accession>
<comment type="caution">
    <text evidence="11">Lacks conserved residue(s) required for the propagation of feature annotation.</text>
</comment>
<evidence type="ECO:0000259" key="13">
    <source>
        <dbReference type="Pfam" id="PF01070"/>
    </source>
</evidence>
<feature type="binding site" evidence="11">
    <location>
        <position position="149"/>
    </location>
    <ligand>
        <name>FMN</name>
        <dbReference type="ChEBI" id="CHEBI:58210"/>
    </ligand>
</feature>
<keyword evidence="2 11" id="KW-0963">Cytoplasm</keyword>
<evidence type="ECO:0000313" key="15">
    <source>
        <dbReference type="Proteomes" id="UP000608071"/>
    </source>
</evidence>
<feature type="binding site" evidence="11">
    <location>
        <position position="185"/>
    </location>
    <ligand>
        <name>Mg(2+)</name>
        <dbReference type="ChEBI" id="CHEBI:18420"/>
    </ligand>
</feature>
<keyword evidence="3 11" id="KW-0285">Flavoprotein</keyword>
<evidence type="ECO:0000256" key="10">
    <source>
        <dbReference type="ARBA" id="ARBA00025810"/>
    </source>
</evidence>
<keyword evidence="5 11" id="KW-0479">Metal-binding</keyword>
<keyword evidence="15" id="KW-1185">Reference proteome</keyword>
<dbReference type="Pfam" id="PF01070">
    <property type="entry name" value="FMN_dh"/>
    <property type="match status" value="2"/>
</dbReference>
<keyword evidence="4 11" id="KW-0288">FMN</keyword>
<keyword evidence="7 11" id="KW-0521">NADP</keyword>
<feature type="compositionally biased region" description="Basic and acidic residues" evidence="12">
    <location>
        <begin position="1"/>
        <end position="15"/>
    </location>
</feature>
<dbReference type="InterPro" id="IPR013785">
    <property type="entry name" value="Aldolase_TIM"/>
</dbReference>
<evidence type="ECO:0000256" key="2">
    <source>
        <dbReference type="ARBA" id="ARBA00022490"/>
    </source>
</evidence>
<evidence type="ECO:0000256" key="3">
    <source>
        <dbReference type="ARBA" id="ARBA00022630"/>
    </source>
</evidence>
<feature type="binding site" evidence="11">
    <location>
        <position position="216"/>
    </location>
    <ligand>
        <name>FMN</name>
        <dbReference type="ChEBI" id="CHEBI:58210"/>
    </ligand>
</feature>
<dbReference type="HAMAP" id="MF_00354">
    <property type="entry name" value="Idi_2"/>
    <property type="match status" value="1"/>
</dbReference>
<feature type="binding site" evidence="11">
    <location>
        <position position="121"/>
    </location>
    <ligand>
        <name>FMN</name>
        <dbReference type="ChEBI" id="CHEBI:58210"/>
    </ligand>
</feature>
<dbReference type="InterPro" id="IPR000262">
    <property type="entry name" value="FMN-dep_DH"/>
</dbReference>
<evidence type="ECO:0000256" key="12">
    <source>
        <dbReference type="SAM" id="MobiDB-lite"/>
    </source>
</evidence>
<evidence type="ECO:0000256" key="6">
    <source>
        <dbReference type="ARBA" id="ARBA00022842"/>
    </source>
</evidence>
<dbReference type="EC" id="5.3.3.2" evidence="11"/>
<feature type="region of interest" description="Disordered" evidence="12">
    <location>
        <begin position="1"/>
        <end position="22"/>
    </location>
</feature>
<feature type="binding site" evidence="11">
    <location>
        <begin position="121"/>
        <end position="123"/>
    </location>
    <ligand>
        <name>substrate</name>
    </ligand>
</feature>
<evidence type="ECO:0000256" key="9">
    <source>
        <dbReference type="ARBA" id="ARBA00023235"/>
    </source>
</evidence>
<comment type="cofactor">
    <cofactor evidence="1 11">
        <name>FMN</name>
        <dbReference type="ChEBI" id="CHEBI:58210"/>
    </cofactor>
</comment>
<proteinExistence type="inferred from homology"/>
<feature type="domain" description="FMN-dependent dehydrogenase" evidence="13">
    <location>
        <begin position="35"/>
        <end position="132"/>
    </location>
</feature>
<feature type="binding site" evidence="11">
    <location>
        <position position="246"/>
    </location>
    <ligand>
        <name>FMN</name>
        <dbReference type="ChEBI" id="CHEBI:58210"/>
    </ligand>
</feature>
<comment type="cofactor">
    <cofactor evidence="11">
        <name>NADPH</name>
        <dbReference type="ChEBI" id="CHEBI:57783"/>
    </cofactor>
</comment>
<protein>
    <recommendedName>
        <fullName evidence="11">Isopentenyl-diphosphate delta-isomerase</fullName>
        <shortName evidence="11">IPP isomerase</shortName>
        <ecNumber evidence="11">5.3.3.2</ecNumber>
    </recommendedName>
    <alternativeName>
        <fullName evidence="11">Isopentenyl diphosphate:dimethylallyl diphosphate isomerase</fullName>
    </alternativeName>
    <alternativeName>
        <fullName evidence="11">Isopentenyl pyrophosphate isomerase</fullName>
    </alternativeName>
    <alternativeName>
        <fullName evidence="11">Type 2 isopentenyl diphosphate isomerase</fullName>
        <shortName evidence="11">IDI-2</shortName>
    </alternativeName>
</protein>
<evidence type="ECO:0000256" key="1">
    <source>
        <dbReference type="ARBA" id="ARBA00001917"/>
    </source>
</evidence>
<evidence type="ECO:0000256" key="7">
    <source>
        <dbReference type="ARBA" id="ARBA00022857"/>
    </source>
</evidence>